<feature type="transmembrane region" description="Helical" evidence="1">
    <location>
        <begin position="99"/>
        <end position="118"/>
    </location>
</feature>
<feature type="transmembrane region" description="Helical" evidence="1">
    <location>
        <begin position="164"/>
        <end position="186"/>
    </location>
</feature>
<keyword evidence="3" id="KW-1185">Reference proteome</keyword>
<proteinExistence type="predicted"/>
<sequence>MNLLFFIIVLFIALLIYLLFKSLNKSLLVTIICSLLIVQILLTPKLCINSALLGVNLFVNKVFPSLFPFLVITSIMMSYDGIKIYSNILGNIICKPLRLPLQCTFALMVSFFCGYPLGAKYACELYDNGHIDFLTCERLINIASNASPLFVIGAVGTSMLKNNYIGYLLLVSNYISCFVMGIILPAKVPYKAFKRSNEILTPKINIGIILKDSIENSIKTSISIGGFVILFSVIIGIIKSNIIFDIAINGISTLLNLNKNITQGMALGLIEMTNGSFLISSTDISLYAKTILISFFLGFSGFSVISQVFSFTYKYNLSMKKYMIRKALQGLICSIVSAILYKLLFISKTVDVFAANSKNINDLPILLIIMLLLIVPFILNRIIRLLHSS</sequence>
<feature type="transmembrane region" description="Helical" evidence="1">
    <location>
        <begin position="327"/>
        <end position="345"/>
    </location>
</feature>
<dbReference type="Proteomes" id="UP001623591">
    <property type="component" value="Unassembled WGS sequence"/>
</dbReference>
<organism evidence="2 3">
    <name type="scientific">Candidatus Clostridium stratigraminis</name>
    <dbReference type="NCBI Taxonomy" id="3381661"/>
    <lineage>
        <taxon>Bacteria</taxon>
        <taxon>Bacillati</taxon>
        <taxon>Bacillota</taxon>
        <taxon>Clostridia</taxon>
        <taxon>Eubacteriales</taxon>
        <taxon>Clostridiaceae</taxon>
        <taxon>Clostridium</taxon>
    </lineage>
</organism>
<evidence type="ECO:0000256" key="1">
    <source>
        <dbReference type="SAM" id="Phobius"/>
    </source>
</evidence>
<dbReference type="InterPro" id="IPR014226">
    <property type="entry name" value="Spore_IM_YlbJ"/>
</dbReference>
<dbReference type="EMBL" id="JBJHZZ010000004">
    <property type="protein sequence ID" value="MFL0246984.1"/>
    <property type="molecule type" value="Genomic_DNA"/>
</dbReference>
<comment type="caution">
    <text evidence="2">The sequence shown here is derived from an EMBL/GenBank/DDBJ whole genome shotgun (WGS) entry which is preliminary data.</text>
</comment>
<reference evidence="2 3" key="1">
    <citation type="submission" date="2024-11" db="EMBL/GenBank/DDBJ databases">
        <authorList>
            <person name="Heng Y.C."/>
            <person name="Lim A.C.H."/>
            <person name="Lee J.K.Y."/>
            <person name="Kittelmann S."/>
        </authorList>
    </citation>
    <scope>NUCLEOTIDE SEQUENCE [LARGE SCALE GENOMIC DNA]</scope>
    <source>
        <strain evidence="2 3">WILCCON 0185</strain>
    </source>
</reference>
<evidence type="ECO:0000313" key="3">
    <source>
        <dbReference type="Proteomes" id="UP001623591"/>
    </source>
</evidence>
<feature type="transmembrane region" description="Helical" evidence="1">
    <location>
        <begin position="28"/>
        <end position="46"/>
    </location>
</feature>
<keyword evidence="1" id="KW-0472">Membrane</keyword>
<feature type="transmembrane region" description="Helical" evidence="1">
    <location>
        <begin position="227"/>
        <end position="248"/>
    </location>
</feature>
<keyword evidence="1" id="KW-1133">Transmembrane helix</keyword>
<keyword evidence="1" id="KW-0812">Transmembrane</keyword>
<dbReference type="RefSeq" id="WP_406769445.1">
    <property type="nucleotide sequence ID" value="NZ_JBJHZZ010000004.1"/>
</dbReference>
<evidence type="ECO:0000313" key="2">
    <source>
        <dbReference type="EMBL" id="MFL0246984.1"/>
    </source>
</evidence>
<dbReference type="NCBIfam" id="TIGR02871">
    <property type="entry name" value="spore_ylbJ"/>
    <property type="match status" value="1"/>
</dbReference>
<feature type="transmembrane region" description="Helical" evidence="1">
    <location>
        <begin position="58"/>
        <end position="79"/>
    </location>
</feature>
<name>A0ABW8T368_9CLOT</name>
<feature type="transmembrane region" description="Helical" evidence="1">
    <location>
        <begin position="365"/>
        <end position="383"/>
    </location>
</feature>
<gene>
    <name evidence="2" type="primary">ylbJ</name>
    <name evidence="2" type="ORF">ACJDUG_08365</name>
</gene>
<accession>A0ABW8T368</accession>
<protein>
    <submittedName>
        <fullName evidence="2">Sporulation integral membrane protein YlbJ</fullName>
    </submittedName>
</protein>
<feature type="transmembrane region" description="Helical" evidence="1">
    <location>
        <begin position="139"/>
        <end position="158"/>
    </location>
</feature>
<feature type="transmembrane region" description="Helical" evidence="1">
    <location>
        <begin position="291"/>
        <end position="315"/>
    </location>
</feature>